<comment type="caution">
    <text evidence="2">The sequence shown here is derived from an EMBL/GenBank/DDBJ whole genome shotgun (WGS) entry which is preliminary data.</text>
</comment>
<accession>A0ABS2WUD2</accession>
<keyword evidence="3" id="KW-1185">Reference proteome</keyword>
<keyword evidence="1" id="KW-1133">Transmembrane helix</keyword>
<evidence type="ECO:0000313" key="3">
    <source>
        <dbReference type="Proteomes" id="UP000703590"/>
    </source>
</evidence>
<dbReference type="EMBL" id="JAFHKK010000029">
    <property type="protein sequence ID" value="MBN2965269.1"/>
    <property type="molecule type" value="Genomic_DNA"/>
</dbReference>
<reference evidence="3" key="2">
    <citation type="submission" date="2021-02" db="EMBL/GenBank/DDBJ databases">
        <title>Sulfurospirillum tamanensis sp. nov.</title>
        <authorList>
            <person name="Merkel A.Y."/>
        </authorList>
    </citation>
    <scope>NUCLEOTIDE SEQUENCE [LARGE SCALE GENOMIC DNA]</scope>
    <source>
        <strain evidence="3">T05b</strain>
    </source>
</reference>
<evidence type="ECO:0000256" key="1">
    <source>
        <dbReference type="SAM" id="Phobius"/>
    </source>
</evidence>
<dbReference type="RefSeq" id="WP_205459815.1">
    <property type="nucleotide sequence ID" value="NZ_JAFHKK010000029.1"/>
</dbReference>
<reference evidence="2 3" key="1">
    <citation type="submission" date="2021-02" db="EMBL/GenBank/DDBJ databases">
        <title>Sulfurospirillum tamanensis sp. nov.</title>
        <authorList>
            <person name="Frolova A."/>
            <person name="Merkel A."/>
            <person name="Slobodkin A."/>
        </authorList>
    </citation>
    <scope>NUCLEOTIDE SEQUENCE [LARGE SCALE GENOMIC DNA]</scope>
    <source>
        <strain evidence="2 3">T05b</strain>
    </source>
</reference>
<evidence type="ECO:0000313" key="2">
    <source>
        <dbReference type="EMBL" id="MBN2965269.1"/>
    </source>
</evidence>
<keyword evidence="1" id="KW-0472">Membrane</keyword>
<protein>
    <submittedName>
        <fullName evidence="2">Uncharacterized protein</fullName>
    </submittedName>
</protein>
<sequence>MKTANIRELSKKEKIKGLTRTAWVFSLIISGAVYPYIVFKSIFVAVGLIIFFFILEFFDDDILDILAARYKQRSPNEFVA</sequence>
<name>A0ABS2WUD2_9BACT</name>
<gene>
    <name evidence="2" type="ORF">JWV37_10790</name>
</gene>
<proteinExistence type="predicted"/>
<feature type="transmembrane region" description="Helical" evidence="1">
    <location>
        <begin position="21"/>
        <end position="54"/>
    </location>
</feature>
<dbReference type="Proteomes" id="UP000703590">
    <property type="component" value="Unassembled WGS sequence"/>
</dbReference>
<reference evidence="2 3" key="3">
    <citation type="submission" date="2021-02" db="EMBL/GenBank/DDBJ databases">
        <authorList>
            <person name="Merkel A.Y."/>
        </authorList>
    </citation>
    <scope>NUCLEOTIDE SEQUENCE [LARGE SCALE GENOMIC DNA]</scope>
    <source>
        <strain evidence="2 3">T05b</strain>
    </source>
</reference>
<organism evidence="2 3">
    <name type="scientific">Sulfurospirillum tamanense</name>
    <dbReference type="NCBI Taxonomy" id="2813362"/>
    <lineage>
        <taxon>Bacteria</taxon>
        <taxon>Pseudomonadati</taxon>
        <taxon>Campylobacterota</taxon>
        <taxon>Epsilonproteobacteria</taxon>
        <taxon>Campylobacterales</taxon>
        <taxon>Sulfurospirillaceae</taxon>
        <taxon>Sulfurospirillum</taxon>
    </lineage>
</organism>
<keyword evidence="1" id="KW-0812">Transmembrane</keyword>